<gene>
    <name evidence="3" type="primary">ABZ2</name>
    <name evidence="3" type="ORF">VNI00_002212</name>
</gene>
<proteinExistence type="inferred from homology"/>
<sequence length="248" mass="27450">MYQLLSSTRYDELLLSLGWNNDETDGVSSPLMLLQYHCERLRDAVVQHGWNRAGESISYEKLKEECVEAVKIAKGQGEDTSFRIRITLSEAGELSVTASPVPQFTSDPLSASEIDPESYQGPYISLSLDTQPTPSSVFTSTKTTQREDYDSARSRAGLTSYIQPADVLLFNQDSLITETSIANVAFWRDGSWVTPAASTGCLPGVIRRFLLEQGRVKEGIIRKEDVKNDEAVLVFNGVKGCLLGRVQM</sequence>
<dbReference type="InterPro" id="IPR043131">
    <property type="entry name" value="BCAT-like_N"/>
</dbReference>
<dbReference type="AlphaFoldDB" id="A0AAW0E590"/>
<keyword evidence="4" id="KW-1185">Reference proteome</keyword>
<feature type="compositionally biased region" description="Polar residues" evidence="2">
    <location>
        <begin position="131"/>
        <end position="143"/>
    </location>
</feature>
<accession>A0AAW0E590</accession>
<dbReference type="SUPFAM" id="SSF56752">
    <property type="entry name" value="D-aminoacid aminotransferase-like PLP-dependent enzymes"/>
    <property type="match status" value="1"/>
</dbReference>
<dbReference type="Pfam" id="PF01063">
    <property type="entry name" value="Aminotran_4"/>
    <property type="match status" value="1"/>
</dbReference>
<feature type="region of interest" description="Disordered" evidence="2">
    <location>
        <begin position="131"/>
        <end position="150"/>
    </location>
</feature>
<evidence type="ECO:0000313" key="3">
    <source>
        <dbReference type="EMBL" id="KAK7058576.1"/>
    </source>
</evidence>
<dbReference type="Gene3D" id="3.30.470.10">
    <property type="match status" value="1"/>
</dbReference>
<protein>
    <submittedName>
        <fullName evidence="3">Aminodeoxychorismate lyase</fullName>
        <ecNumber evidence="3">4.1.3.38</ecNumber>
    </submittedName>
</protein>
<dbReference type="EMBL" id="JAYKXP010000005">
    <property type="protein sequence ID" value="KAK7058576.1"/>
    <property type="molecule type" value="Genomic_DNA"/>
</dbReference>
<dbReference type="EC" id="4.1.3.38" evidence="3"/>
<name>A0AAW0E590_9AGAR</name>
<dbReference type="InterPro" id="IPR050571">
    <property type="entry name" value="Class-IV_PLP-Dep_Aminotrnsfr"/>
</dbReference>
<dbReference type="Gene3D" id="3.20.10.10">
    <property type="entry name" value="D-amino Acid Aminotransferase, subunit A, domain 2"/>
    <property type="match status" value="1"/>
</dbReference>
<evidence type="ECO:0000313" key="4">
    <source>
        <dbReference type="Proteomes" id="UP001383192"/>
    </source>
</evidence>
<organism evidence="3 4">
    <name type="scientific">Paramarasmius palmivorus</name>
    <dbReference type="NCBI Taxonomy" id="297713"/>
    <lineage>
        <taxon>Eukaryota</taxon>
        <taxon>Fungi</taxon>
        <taxon>Dikarya</taxon>
        <taxon>Basidiomycota</taxon>
        <taxon>Agaricomycotina</taxon>
        <taxon>Agaricomycetes</taxon>
        <taxon>Agaricomycetidae</taxon>
        <taxon>Agaricales</taxon>
        <taxon>Marasmiineae</taxon>
        <taxon>Marasmiaceae</taxon>
        <taxon>Paramarasmius</taxon>
    </lineage>
</organism>
<dbReference type="GO" id="GO:0008696">
    <property type="term" value="F:4-amino-4-deoxychorismate lyase activity"/>
    <property type="evidence" value="ECO:0007669"/>
    <property type="project" value="UniProtKB-EC"/>
</dbReference>
<dbReference type="PANTHER" id="PTHR42743">
    <property type="entry name" value="AMINO-ACID AMINOTRANSFERASE"/>
    <property type="match status" value="1"/>
</dbReference>
<dbReference type="InterPro" id="IPR001544">
    <property type="entry name" value="Aminotrans_IV"/>
</dbReference>
<dbReference type="InterPro" id="IPR043132">
    <property type="entry name" value="BCAT-like_C"/>
</dbReference>
<dbReference type="GO" id="GO:0046394">
    <property type="term" value="P:carboxylic acid biosynthetic process"/>
    <property type="evidence" value="ECO:0007669"/>
    <property type="project" value="UniProtKB-ARBA"/>
</dbReference>
<dbReference type="PANTHER" id="PTHR42743:SF11">
    <property type="entry name" value="AMINODEOXYCHORISMATE LYASE"/>
    <property type="match status" value="1"/>
</dbReference>
<reference evidence="3 4" key="1">
    <citation type="submission" date="2024-01" db="EMBL/GenBank/DDBJ databases">
        <title>A draft genome for a cacao thread blight-causing isolate of Paramarasmius palmivorus.</title>
        <authorList>
            <person name="Baruah I.K."/>
            <person name="Bukari Y."/>
            <person name="Amoako-Attah I."/>
            <person name="Meinhardt L.W."/>
            <person name="Bailey B.A."/>
            <person name="Cohen S.P."/>
        </authorList>
    </citation>
    <scope>NUCLEOTIDE SEQUENCE [LARGE SCALE GENOMIC DNA]</scope>
    <source>
        <strain evidence="3 4">GH-12</strain>
    </source>
</reference>
<keyword evidence="3" id="KW-0456">Lyase</keyword>
<comment type="similarity">
    <text evidence="1">Belongs to the class-IV pyridoxal-phosphate-dependent aminotransferase family.</text>
</comment>
<evidence type="ECO:0000256" key="1">
    <source>
        <dbReference type="ARBA" id="ARBA00009320"/>
    </source>
</evidence>
<evidence type="ECO:0000256" key="2">
    <source>
        <dbReference type="SAM" id="MobiDB-lite"/>
    </source>
</evidence>
<dbReference type="Proteomes" id="UP001383192">
    <property type="component" value="Unassembled WGS sequence"/>
</dbReference>
<comment type="caution">
    <text evidence="3">The sequence shown here is derived from an EMBL/GenBank/DDBJ whole genome shotgun (WGS) entry which is preliminary data.</text>
</comment>
<dbReference type="InterPro" id="IPR036038">
    <property type="entry name" value="Aminotransferase-like"/>
</dbReference>